<keyword evidence="7 8" id="KW-0464">Manganese</keyword>
<dbReference type="Gene3D" id="3.40.630.10">
    <property type="entry name" value="Zn peptidases"/>
    <property type="match status" value="1"/>
</dbReference>
<dbReference type="HAMAP" id="MF_00181">
    <property type="entry name" value="Cytosol_peptidase_M17"/>
    <property type="match status" value="1"/>
</dbReference>
<dbReference type="KEGG" id="bomb:GT348_05875"/>
<dbReference type="PRINTS" id="PR00481">
    <property type="entry name" value="LAMNOPPTDASE"/>
</dbReference>
<feature type="active site" evidence="8">
    <location>
        <position position="351"/>
    </location>
</feature>
<dbReference type="AlphaFoldDB" id="A0A6P1NB01"/>
<dbReference type="GO" id="GO:0030145">
    <property type="term" value="F:manganese ion binding"/>
    <property type="evidence" value="ECO:0007669"/>
    <property type="project" value="UniProtKB-UniRule"/>
</dbReference>
<evidence type="ECO:0000256" key="6">
    <source>
        <dbReference type="ARBA" id="ARBA00022801"/>
    </source>
</evidence>
<proteinExistence type="inferred from homology"/>
<keyword evidence="6 8" id="KW-0378">Hydrolase</keyword>
<dbReference type="NCBIfam" id="NF002077">
    <property type="entry name" value="PRK00913.2-4"/>
    <property type="match status" value="1"/>
</dbReference>
<protein>
    <recommendedName>
        <fullName evidence="8">Probable cytosol aminopeptidase</fullName>
        <ecNumber evidence="8">3.4.11.1</ecNumber>
    </recommendedName>
    <alternativeName>
        <fullName evidence="8">Leucine aminopeptidase</fullName>
        <shortName evidence="8">LAP</shortName>
        <ecNumber evidence="8">3.4.11.10</ecNumber>
    </alternativeName>
    <alternativeName>
        <fullName evidence="8">Leucyl aminopeptidase</fullName>
    </alternativeName>
</protein>
<dbReference type="GO" id="GO:0006508">
    <property type="term" value="P:proteolysis"/>
    <property type="evidence" value="ECO:0007669"/>
    <property type="project" value="UniProtKB-KW"/>
</dbReference>
<keyword evidence="4 8" id="KW-0031">Aminopeptidase</keyword>
<dbReference type="PANTHER" id="PTHR11963:SF23">
    <property type="entry name" value="CYTOSOL AMINOPEPTIDASE"/>
    <property type="match status" value="1"/>
</dbReference>
<dbReference type="GO" id="GO:0005737">
    <property type="term" value="C:cytoplasm"/>
    <property type="evidence" value="ECO:0007669"/>
    <property type="project" value="UniProtKB-SubCell"/>
</dbReference>
<keyword evidence="5 8" id="KW-0645">Protease</keyword>
<dbReference type="Gene3D" id="3.40.220.10">
    <property type="entry name" value="Leucine Aminopeptidase, subunit E, domain 1"/>
    <property type="match status" value="1"/>
</dbReference>
<feature type="binding site" evidence="8">
    <location>
        <position position="270"/>
    </location>
    <ligand>
        <name>Mn(2+)</name>
        <dbReference type="ChEBI" id="CHEBI:29035"/>
        <label>1</label>
    </ligand>
</feature>
<dbReference type="PROSITE" id="PS00631">
    <property type="entry name" value="CYTOSOL_AP"/>
    <property type="match status" value="1"/>
</dbReference>
<feature type="binding site" evidence="8">
    <location>
        <position position="347"/>
    </location>
    <ligand>
        <name>Mn(2+)</name>
        <dbReference type="ChEBI" id="CHEBI:29035"/>
        <label>1</label>
    </ligand>
</feature>
<dbReference type="Pfam" id="PF02789">
    <property type="entry name" value="Peptidase_M17_N"/>
    <property type="match status" value="1"/>
</dbReference>
<evidence type="ECO:0000256" key="2">
    <source>
        <dbReference type="ARBA" id="ARBA00000967"/>
    </source>
</evidence>
<evidence type="ECO:0000313" key="10">
    <source>
        <dbReference type="EMBL" id="QHI95835.1"/>
    </source>
</evidence>
<feature type="binding site" evidence="8">
    <location>
        <position position="349"/>
    </location>
    <ligand>
        <name>Mn(2+)</name>
        <dbReference type="ChEBI" id="CHEBI:29035"/>
        <label>1</label>
    </ligand>
</feature>
<feature type="domain" description="Cytosol aminopeptidase" evidence="9">
    <location>
        <begin position="345"/>
        <end position="352"/>
    </location>
</feature>
<evidence type="ECO:0000256" key="3">
    <source>
        <dbReference type="ARBA" id="ARBA00009528"/>
    </source>
</evidence>
<comment type="subcellular location">
    <subcellularLocation>
        <location evidence="8">Cytoplasm</location>
    </subcellularLocation>
</comment>
<feature type="active site" evidence="8">
    <location>
        <position position="277"/>
    </location>
</feature>
<dbReference type="EC" id="3.4.11.10" evidence="8"/>
<comment type="catalytic activity">
    <reaction evidence="1 8">
        <text>Release of an N-terminal amino acid, Xaa-|-Yaa-, in which Xaa is preferably Leu, but may be other amino acids including Pro although not Arg or Lys, and Yaa may be Pro. Amino acid amides and methyl esters are also readily hydrolyzed, but rates on arylamides are exceedingly low.</text>
        <dbReference type="EC" id="3.4.11.1"/>
    </reaction>
</comment>
<accession>A0A6P1NB01</accession>
<dbReference type="InterPro" id="IPR011356">
    <property type="entry name" value="Leucine_aapep/pepB"/>
</dbReference>
<evidence type="ECO:0000256" key="7">
    <source>
        <dbReference type="ARBA" id="ARBA00023211"/>
    </source>
</evidence>
<feature type="binding site" evidence="8">
    <location>
        <position position="349"/>
    </location>
    <ligand>
        <name>Mn(2+)</name>
        <dbReference type="ChEBI" id="CHEBI:29035"/>
        <label>2</label>
    </ligand>
</feature>
<evidence type="ECO:0000313" key="11">
    <source>
        <dbReference type="Proteomes" id="UP000463975"/>
    </source>
</evidence>
<evidence type="ECO:0000259" key="9">
    <source>
        <dbReference type="PROSITE" id="PS00631"/>
    </source>
</evidence>
<dbReference type="PANTHER" id="PTHR11963">
    <property type="entry name" value="LEUCINE AMINOPEPTIDASE-RELATED"/>
    <property type="match status" value="1"/>
</dbReference>
<feature type="binding site" evidence="8">
    <location>
        <position position="270"/>
    </location>
    <ligand>
        <name>Mn(2+)</name>
        <dbReference type="ChEBI" id="CHEBI:29035"/>
        <label>2</label>
    </ligand>
</feature>
<keyword evidence="8" id="KW-0963">Cytoplasm</keyword>
<dbReference type="Proteomes" id="UP000463975">
    <property type="component" value="Chromosome"/>
</dbReference>
<dbReference type="NCBIfam" id="NF002074">
    <property type="entry name" value="PRK00913.1-4"/>
    <property type="match status" value="1"/>
</dbReference>
<feature type="binding site" evidence="8">
    <location>
        <position position="288"/>
    </location>
    <ligand>
        <name>Mn(2+)</name>
        <dbReference type="ChEBI" id="CHEBI:29035"/>
        <label>2</label>
    </ligand>
</feature>
<dbReference type="SUPFAM" id="SSF52949">
    <property type="entry name" value="Macro domain-like"/>
    <property type="match status" value="1"/>
</dbReference>
<comment type="cofactor">
    <cofactor evidence="8">
        <name>Mn(2+)</name>
        <dbReference type="ChEBI" id="CHEBI:29035"/>
    </cofactor>
    <text evidence="8">Binds 2 manganese ions per subunit.</text>
</comment>
<dbReference type="InterPro" id="IPR008283">
    <property type="entry name" value="Peptidase_M17_N"/>
</dbReference>
<evidence type="ECO:0000256" key="4">
    <source>
        <dbReference type="ARBA" id="ARBA00022438"/>
    </source>
</evidence>
<dbReference type="GO" id="GO:0070006">
    <property type="term" value="F:metalloaminopeptidase activity"/>
    <property type="evidence" value="ECO:0007669"/>
    <property type="project" value="InterPro"/>
</dbReference>
<evidence type="ECO:0000256" key="5">
    <source>
        <dbReference type="ARBA" id="ARBA00022670"/>
    </source>
</evidence>
<keyword evidence="11" id="KW-1185">Reference proteome</keyword>
<gene>
    <name evidence="8" type="primary">pepA</name>
    <name evidence="10" type="ORF">GT348_05875</name>
</gene>
<dbReference type="SUPFAM" id="SSF53187">
    <property type="entry name" value="Zn-dependent exopeptidases"/>
    <property type="match status" value="1"/>
</dbReference>
<dbReference type="NCBIfam" id="NF002075">
    <property type="entry name" value="PRK00913.2-2"/>
    <property type="match status" value="1"/>
</dbReference>
<organism evidence="10 11">
    <name type="scientific">Aristophania vespae</name>
    <dbReference type="NCBI Taxonomy" id="2697033"/>
    <lineage>
        <taxon>Bacteria</taxon>
        <taxon>Pseudomonadati</taxon>
        <taxon>Pseudomonadota</taxon>
        <taxon>Alphaproteobacteria</taxon>
        <taxon>Acetobacterales</taxon>
        <taxon>Acetobacteraceae</taxon>
        <taxon>Aristophania</taxon>
    </lineage>
</organism>
<dbReference type="InterPro" id="IPR023042">
    <property type="entry name" value="Peptidase_M17_leu_NH2_pept"/>
</dbReference>
<feature type="binding site" evidence="8">
    <location>
        <position position="265"/>
    </location>
    <ligand>
        <name>Mn(2+)</name>
        <dbReference type="ChEBI" id="CHEBI:29035"/>
        <label>2</label>
    </ligand>
</feature>
<name>A0A6P1NB01_9PROT</name>
<dbReference type="InterPro" id="IPR000819">
    <property type="entry name" value="Peptidase_M17_C"/>
</dbReference>
<comment type="similarity">
    <text evidence="3 8">Belongs to the peptidase M17 family.</text>
</comment>
<comment type="catalytic activity">
    <reaction evidence="2 8">
        <text>Release of an N-terminal amino acid, preferentially leucine, but not glutamic or aspartic acids.</text>
        <dbReference type="EC" id="3.4.11.10"/>
    </reaction>
</comment>
<comment type="function">
    <text evidence="8">Presumably involved in the processing and regular turnover of intracellular proteins. Catalyzes the removal of unsubstituted N-terminal amino acids from various peptides.</text>
</comment>
<dbReference type="EMBL" id="CP047652">
    <property type="protein sequence ID" value="QHI95835.1"/>
    <property type="molecule type" value="Genomic_DNA"/>
</dbReference>
<dbReference type="EC" id="3.4.11.1" evidence="8"/>
<dbReference type="CDD" id="cd00433">
    <property type="entry name" value="Peptidase_M17"/>
    <property type="match status" value="1"/>
</dbReference>
<sequence>MISISFEKFSDQHCEKSALALFCDGANFIHDEYYQQLNNLLQGRLEKAVSMQEFNGVTGQSLQLIAPTDSIAQLHLIGCGAKDKSTVSDIIRLQHAGSDAFQALRETKIKNAKAYFIIPQTLAEQSASIALGARLKAYNFSLYQSDKKEIYPQEISILLPQNASLTQIEAQWAEFEALSEGVYLARNLVSEPANVLYPESFRARIEALEPLGLEIDVLDRAAMASLGFGALLGVAQGSNKPPYTVIIRYQGATDKDEAPLAFIGKGVTFDSGGISIKPAAGMEDMKTDMGGAAAVVGLMSVLARRKAKINAIGVVGLVENMVSGDAQRPGDVVKSYSGLTIEVQNTDAEGRLVLADLLSYTKDKYAPSLMVNLATLTGAIVVALGTDYAGLFSNDSTLSTELKQAGEKAGEKLWPMPMGESYNRRIDSDIADMKNIGGRPGSSILAAEFLKRFVGDTSWAHLDIAGTAWCDKAGPCIPKGASGFGVQLLNQFVADREH</sequence>
<dbReference type="InterPro" id="IPR043472">
    <property type="entry name" value="Macro_dom-like"/>
</dbReference>
<dbReference type="NCBIfam" id="NF002073">
    <property type="entry name" value="PRK00913.1-2"/>
    <property type="match status" value="1"/>
</dbReference>
<keyword evidence="8" id="KW-0479">Metal-binding</keyword>
<dbReference type="Pfam" id="PF00883">
    <property type="entry name" value="Peptidase_M17"/>
    <property type="match status" value="1"/>
</dbReference>
<evidence type="ECO:0000256" key="1">
    <source>
        <dbReference type="ARBA" id="ARBA00000135"/>
    </source>
</evidence>
<reference evidence="10 11" key="1">
    <citation type="submission" date="2020-01" db="EMBL/GenBank/DDBJ databases">
        <title>Genome sequencing of strain KACC 21507.</title>
        <authorList>
            <person name="Heo J."/>
            <person name="Kim S.-J."/>
            <person name="Kim J.-S."/>
            <person name="Hong S.-B."/>
            <person name="Kwon S.-W."/>
        </authorList>
    </citation>
    <scope>NUCLEOTIDE SEQUENCE [LARGE SCALE GENOMIC DNA]</scope>
    <source>
        <strain evidence="10 11">KACC 21507</strain>
    </source>
</reference>
<evidence type="ECO:0000256" key="8">
    <source>
        <dbReference type="HAMAP-Rule" id="MF_00181"/>
    </source>
</evidence>
<dbReference type="RefSeq" id="WP_160618910.1">
    <property type="nucleotide sequence ID" value="NZ_CP047652.1"/>
</dbReference>